<dbReference type="PROSITE" id="PS51898">
    <property type="entry name" value="TYR_RECOMBINASE"/>
    <property type="match status" value="1"/>
</dbReference>
<keyword evidence="2" id="KW-0229">DNA integration</keyword>
<comment type="similarity">
    <text evidence="1">Belongs to the 'phage' integrase family.</text>
</comment>
<dbReference type="InterPro" id="IPR002104">
    <property type="entry name" value="Integrase_catalytic"/>
</dbReference>
<evidence type="ECO:0000313" key="8">
    <source>
        <dbReference type="EMBL" id="KGB21126.1"/>
    </source>
</evidence>
<dbReference type="InterPro" id="IPR011010">
    <property type="entry name" value="DNA_brk_join_enz"/>
</dbReference>
<dbReference type="Pfam" id="PF00589">
    <property type="entry name" value="Phage_integrase"/>
    <property type="match status" value="1"/>
</dbReference>
<gene>
    <name evidence="8" type="ORF">AtDm6_3121</name>
</gene>
<dbReference type="Gene3D" id="1.10.443.10">
    <property type="entry name" value="Intergrase catalytic core"/>
    <property type="match status" value="1"/>
</dbReference>
<dbReference type="PANTHER" id="PTHR30349">
    <property type="entry name" value="PHAGE INTEGRASE-RELATED"/>
    <property type="match status" value="1"/>
</dbReference>
<dbReference type="InterPro" id="IPR013762">
    <property type="entry name" value="Integrase-like_cat_sf"/>
</dbReference>
<accession>A0A094ZES9</accession>
<dbReference type="InterPro" id="IPR010998">
    <property type="entry name" value="Integrase_recombinase_N"/>
</dbReference>
<name>A0A094ZES9_9PROT</name>
<evidence type="ECO:0000256" key="2">
    <source>
        <dbReference type="ARBA" id="ARBA00022908"/>
    </source>
</evidence>
<dbReference type="AlphaFoldDB" id="A0A094ZES9"/>
<evidence type="ECO:0000256" key="3">
    <source>
        <dbReference type="ARBA" id="ARBA00023125"/>
    </source>
</evidence>
<dbReference type="PROSITE" id="PS51900">
    <property type="entry name" value="CB"/>
    <property type="match status" value="1"/>
</dbReference>
<evidence type="ECO:0000259" key="7">
    <source>
        <dbReference type="PROSITE" id="PS51900"/>
    </source>
</evidence>
<evidence type="ECO:0000256" key="4">
    <source>
        <dbReference type="ARBA" id="ARBA00023172"/>
    </source>
</evidence>
<feature type="domain" description="Core-binding (CB)" evidence="7">
    <location>
        <begin position="69"/>
        <end position="160"/>
    </location>
</feature>
<dbReference type="PATRIC" id="fig|104102.7.peg.3077"/>
<evidence type="ECO:0000256" key="5">
    <source>
        <dbReference type="PROSITE-ProRule" id="PRU01248"/>
    </source>
</evidence>
<comment type="caution">
    <text evidence="8">The sequence shown here is derived from an EMBL/GenBank/DDBJ whole genome shotgun (WGS) entry which is preliminary data.</text>
</comment>
<dbReference type="PANTHER" id="PTHR30349:SF41">
    <property type="entry name" value="INTEGRASE_RECOMBINASE PROTEIN MJ0367-RELATED"/>
    <property type="match status" value="1"/>
</dbReference>
<sequence length="366" mass="41434">MPRSSRKQNKTKAPKNCFLRGEIWWAEIVISGKRHRESLRTTDAREAERRVEAIRNKIERTAIGIPDEESWPAAVVRWAAEGLSGVKPSVRTRYLSSIRNFDQQFGSLLIASISTRDIAEWVRSRKSGGKSSRTECGTEISNASIQRDLTALSRLMSFCCSIGWRTDNPVQSFDRTIIRERRDPKRPPTLHEIEQVMRAAPAGVAGILGILTTTGMRLAEAVHLERSQVDSKRQQILLTKTKTSRPRTIAWITPGGDATPYLEKGHKKGLLYVSEATEQAYANFSSNVGQVQRRILKDNPFFHRFGVHDLRHAFALRWLKAGGNIYRLSRHLGHSSVKVTEQNYLGYLTVEEQERVQLAAEQGSME</sequence>
<dbReference type="InterPro" id="IPR044068">
    <property type="entry name" value="CB"/>
</dbReference>
<evidence type="ECO:0000313" key="9">
    <source>
        <dbReference type="Proteomes" id="UP000029448"/>
    </source>
</evidence>
<dbReference type="GO" id="GO:0015074">
    <property type="term" value="P:DNA integration"/>
    <property type="evidence" value="ECO:0007669"/>
    <property type="project" value="UniProtKB-KW"/>
</dbReference>
<keyword evidence="9" id="KW-1185">Reference proteome</keyword>
<dbReference type="SUPFAM" id="SSF56349">
    <property type="entry name" value="DNA breaking-rejoining enzymes"/>
    <property type="match status" value="1"/>
</dbReference>
<organism evidence="8 9">
    <name type="scientific">Acetobacter tropicalis</name>
    <dbReference type="NCBI Taxonomy" id="104102"/>
    <lineage>
        <taxon>Bacteria</taxon>
        <taxon>Pseudomonadati</taxon>
        <taxon>Pseudomonadota</taxon>
        <taxon>Alphaproteobacteria</taxon>
        <taxon>Acetobacterales</taxon>
        <taxon>Acetobacteraceae</taxon>
        <taxon>Acetobacter</taxon>
    </lineage>
</organism>
<evidence type="ECO:0000256" key="1">
    <source>
        <dbReference type="ARBA" id="ARBA00008857"/>
    </source>
</evidence>
<dbReference type="Proteomes" id="UP000029448">
    <property type="component" value="Unassembled WGS sequence"/>
</dbReference>
<dbReference type="InterPro" id="IPR050090">
    <property type="entry name" value="Tyrosine_recombinase_XerCD"/>
</dbReference>
<evidence type="ECO:0000259" key="6">
    <source>
        <dbReference type="PROSITE" id="PS51898"/>
    </source>
</evidence>
<proteinExistence type="inferred from homology"/>
<keyword evidence="4" id="KW-0233">DNA recombination</keyword>
<keyword evidence="3 5" id="KW-0238">DNA-binding</keyword>
<protein>
    <submittedName>
        <fullName evidence="8">Integrase</fullName>
    </submittedName>
</protein>
<dbReference type="STRING" id="104102.AtDm6_3121"/>
<reference evidence="8 9" key="1">
    <citation type="submission" date="2014-06" db="EMBL/GenBank/DDBJ databases">
        <title>Functional and comparative genomic analyses of the Drosophila gut microbiota identify candidate symbiosis factors.</title>
        <authorList>
            <person name="Newell P.D."/>
            <person name="Chaston J.M."/>
            <person name="Douglas A.E."/>
        </authorList>
    </citation>
    <scope>NUCLEOTIDE SEQUENCE [LARGE SCALE GENOMIC DNA]</scope>
    <source>
        <strain evidence="8 9">DmCS_006</strain>
    </source>
</reference>
<dbReference type="EMBL" id="JOKM01000103">
    <property type="protein sequence ID" value="KGB21126.1"/>
    <property type="molecule type" value="Genomic_DNA"/>
</dbReference>
<feature type="domain" description="Tyr recombinase" evidence="6">
    <location>
        <begin position="182"/>
        <end position="358"/>
    </location>
</feature>
<dbReference type="GO" id="GO:0003677">
    <property type="term" value="F:DNA binding"/>
    <property type="evidence" value="ECO:0007669"/>
    <property type="project" value="UniProtKB-UniRule"/>
</dbReference>
<dbReference type="Gene3D" id="1.10.150.130">
    <property type="match status" value="1"/>
</dbReference>
<dbReference type="GO" id="GO:0006310">
    <property type="term" value="P:DNA recombination"/>
    <property type="evidence" value="ECO:0007669"/>
    <property type="project" value="UniProtKB-KW"/>
</dbReference>